<gene>
    <name evidence="2" type="ORF">IQ276_17805</name>
</gene>
<feature type="domain" description="Putative restriction endonuclease" evidence="1">
    <location>
        <begin position="29"/>
        <end position="165"/>
    </location>
</feature>
<dbReference type="EMBL" id="JADEXS010000240">
    <property type="protein sequence ID" value="MBE9024209.1"/>
    <property type="molecule type" value="Genomic_DNA"/>
</dbReference>
<dbReference type="Pfam" id="PF05685">
    <property type="entry name" value="Uma2"/>
    <property type="match status" value="1"/>
</dbReference>
<keyword evidence="2" id="KW-0378">Hydrolase</keyword>
<proteinExistence type="predicted"/>
<evidence type="ECO:0000313" key="2">
    <source>
        <dbReference type="EMBL" id="MBE9024209.1"/>
    </source>
</evidence>
<dbReference type="InterPro" id="IPR008538">
    <property type="entry name" value="Uma2"/>
</dbReference>
<protein>
    <submittedName>
        <fullName evidence="2">Uma2 family endonuclease</fullName>
    </submittedName>
</protein>
<dbReference type="CDD" id="cd06260">
    <property type="entry name" value="DUF820-like"/>
    <property type="match status" value="1"/>
</dbReference>
<dbReference type="PANTHER" id="PTHR33352:SF3">
    <property type="entry name" value="SLR1612 PROTEIN"/>
    <property type="match status" value="1"/>
</dbReference>
<evidence type="ECO:0000313" key="3">
    <source>
        <dbReference type="Proteomes" id="UP000622533"/>
    </source>
</evidence>
<dbReference type="Proteomes" id="UP000622533">
    <property type="component" value="Unassembled WGS sequence"/>
</dbReference>
<dbReference type="GO" id="GO:0004519">
    <property type="term" value="F:endonuclease activity"/>
    <property type="evidence" value="ECO:0007669"/>
    <property type="project" value="UniProtKB-KW"/>
</dbReference>
<accession>A0A8J7DH63</accession>
<keyword evidence="3" id="KW-1185">Reference proteome</keyword>
<dbReference type="AlphaFoldDB" id="A0A8J7DH63"/>
<organism evidence="2 3">
    <name type="scientific">Desmonostoc muscorum LEGE 12446</name>
    <dbReference type="NCBI Taxonomy" id="1828758"/>
    <lineage>
        <taxon>Bacteria</taxon>
        <taxon>Bacillati</taxon>
        <taxon>Cyanobacteriota</taxon>
        <taxon>Cyanophyceae</taxon>
        <taxon>Nostocales</taxon>
        <taxon>Nostocaceae</taxon>
        <taxon>Desmonostoc</taxon>
    </lineage>
</organism>
<dbReference type="PANTHER" id="PTHR33352">
    <property type="entry name" value="SLR1095 PROTEIN"/>
    <property type="match status" value="1"/>
</dbReference>
<dbReference type="RefSeq" id="WP_193918430.1">
    <property type="nucleotide sequence ID" value="NZ_JADEXS020000001.1"/>
</dbReference>
<name>A0A8J7DH63_DESMC</name>
<keyword evidence="2" id="KW-0255">Endonuclease</keyword>
<reference evidence="2" key="1">
    <citation type="submission" date="2020-10" db="EMBL/GenBank/DDBJ databases">
        <authorList>
            <person name="Castelo-Branco R."/>
            <person name="Eusebio N."/>
            <person name="Adriana R."/>
            <person name="Vieira A."/>
            <person name="Brugerolle De Fraissinette N."/>
            <person name="Rezende De Castro R."/>
            <person name="Schneider M.P."/>
            <person name="Vasconcelos V."/>
            <person name="Leao P.N."/>
        </authorList>
    </citation>
    <scope>NUCLEOTIDE SEQUENCE</scope>
    <source>
        <strain evidence="2">LEGE 12446</strain>
    </source>
</reference>
<keyword evidence="2" id="KW-0540">Nuclease</keyword>
<evidence type="ECO:0000259" key="1">
    <source>
        <dbReference type="Pfam" id="PF05685"/>
    </source>
</evidence>
<comment type="caution">
    <text evidence="2">The sequence shown here is derived from an EMBL/GenBank/DDBJ whole genome shotgun (WGS) entry which is preliminary data.</text>
</comment>
<sequence length="248" mass="28778">MLNYNPLHCLPSSEELPDSDDTPVDNELQNSIPGLLKTILALAWCDRWDWFFGVNMGIYYHPDKPAIVPDGFLSLGVQRFIDVGKAFSQGLDLRLSYVLWEEKKLPILALEVVSQIHRGEYTTKKEFYAKELGILYYVVYNPLRRKKSPLEVYRLVDGEYSLMSGSPVWLPEIGLGIGRERGIYQGIVREWLYWYDEEGQRLLTPEERIRELEERAAFEEQQRMESEQRVKILAQSLKAFGVDPETLA</sequence>